<keyword evidence="4 8" id="KW-0808">Transferase</keyword>
<feature type="binding site" evidence="8">
    <location>
        <begin position="181"/>
        <end position="182"/>
    </location>
    <ligand>
        <name>ATP</name>
        <dbReference type="ChEBI" id="CHEBI:30616"/>
    </ligand>
</feature>
<keyword evidence="7 8" id="KW-0067">ATP-binding</keyword>
<keyword evidence="2 8" id="KW-0028">Amino-acid biosynthesis</keyword>
<evidence type="ECO:0000256" key="1">
    <source>
        <dbReference type="ARBA" id="ARBA00022490"/>
    </source>
</evidence>
<dbReference type="PATRIC" id="fig|1449336.4.peg.740"/>
<dbReference type="PRINTS" id="PR00474">
    <property type="entry name" value="GLU5KINASE"/>
</dbReference>
<dbReference type="InterPro" id="IPR011529">
    <property type="entry name" value="Glu_5kinase"/>
</dbReference>
<dbReference type="eggNOG" id="COG0263">
    <property type="taxonomic scope" value="Bacteria"/>
</dbReference>
<dbReference type="Gene3D" id="3.40.1160.10">
    <property type="entry name" value="Acetylglutamate kinase-like"/>
    <property type="match status" value="1"/>
</dbReference>
<keyword evidence="5 8" id="KW-0547">Nucleotide-binding</keyword>
<feature type="domain" description="Aspartate/glutamate/uridylate kinase" evidence="9">
    <location>
        <begin position="13"/>
        <end position="244"/>
    </location>
</feature>
<comment type="function">
    <text evidence="8">Catalyzes the transfer of a phosphate group to glutamate to form L-glutamate 5-phosphate.</text>
</comment>
<dbReference type="InterPro" id="IPR001048">
    <property type="entry name" value="Asp/Glu/Uridylate_kinase"/>
</dbReference>
<dbReference type="PANTHER" id="PTHR43654:SF1">
    <property type="entry name" value="ISOPENTENYL PHOSPHATE KINASE"/>
    <property type="match status" value="1"/>
</dbReference>
<evidence type="ECO:0000256" key="2">
    <source>
        <dbReference type="ARBA" id="ARBA00022605"/>
    </source>
</evidence>
<dbReference type="PIRSF" id="PIRSF000729">
    <property type="entry name" value="GK"/>
    <property type="match status" value="1"/>
</dbReference>
<dbReference type="HAMAP" id="MF_00456">
    <property type="entry name" value="ProB"/>
    <property type="match status" value="1"/>
</dbReference>
<dbReference type="InterPro" id="IPR001057">
    <property type="entry name" value="Glu/AcGlu_kinase"/>
</dbReference>
<dbReference type="GO" id="GO:0005829">
    <property type="term" value="C:cytosol"/>
    <property type="evidence" value="ECO:0007669"/>
    <property type="project" value="TreeGrafter"/>
</dbReference>
<feature type="binding site" evidence="8">
    <location>
        <position position="58"/>
    </location>
    <ligand>
        <name>substrate</name>
    </ligand>
</feature>
<keyword evidence="1 8" id="KW-0963">Cytoplasm</keyword>
<dbReference type="RefSeq" id="WP_034571762.1">
    <property type="nucleotide sequence ID" value="NZ_JQBS01000017.1"/>
</dbReference>
<evidence type="ECO:0000256" key="4">
    <source>
        <dbReference type="ARBA" id="ARBA00022679"/>
    </source>
</evidence>
<organism evidence="10 11">
    <name type="scientific">Carnobacterium divergens DSM 20623</name>
    <dbReference type="NCBI Taxonomy" id="1449336"/>
    <lineage>
        <taxon>Bacteria</taxon>
        <taxon>Bacillati</taxon>
        <taxon>Bacillota</taxon>
        <taxon>Bacilli</taxon>
        <taxon>Lactobacillales</taxon>
        <taxon>Carnobacteriaceae</taxon>
        <taxon>Carnobacterium</taxon>
    </lineage>
</organism>
<feature type="binding site" evidence="8">
    <location>
        <position position="18"/>
    </location>
    <ligand>
        <name>ATP</name>
        <dbReference type="ChEBI" id="CHEBI:30616"/>
    </ligand>
</feature>
<dbReference type="EMBL" id="JQBS01000017">
    <property type="protein sequence ID" value="KRN57073.1"/>
    <property type="molecule type" value="Genomic_DNA"/>
</dbReference>
<keyword evidence="11" id="KW-1185">Reference proteome</keyword>
<dbReference type="NCBIfam" id="TIGR01027">
    <property type="entry name" value="proB"/>
    <property type="match status" value="1"/>
</dbReference>
<dbReference type="GO" id="GO:0005524">
    <property type="term" value="F:ATP binding"/>
    <property type="evidence" value="ECO:0007669"/>
    <property type="project" value="UniProtKB-KW"/>
</dbReference>
<dbReference type="Proteomes" id="UP000051658">
    <property type="component" value="Unassembled WGS sequence"/>
</dbReference>
<dbReference type="UniPathway" id="UPA00098">
    <property type="reaction ID" value="UER00359"/>
</dbReference>
<feature type="binding site" evidence="8">
    <location>
        <begin position="223"/>
        <end position="229"/>
    </location>
    <ligand>
        <name>ATP</name>
        <dbReference type="ChEBI" id="CHEBI:30616"/>
    </ligand>
</feature>
<dbReference type="InterPro" id="IPR019797">
    <property type="entry name" value="Glutamate_5-kinase_CS"/>
</dbReference>
<proteinExistence type="inferred from homology"/>
<reference evidence="10 11" key="1">
    <citation type="journal article" date="2015" name="Genome Announc.">
        <title>Expanding the biotechnology potential of lactobacilli through comparative genomics of 213 strains and associated genera.</title>
        <authorList>
            <person name="Sun Z."/>
            <person name="Harris H.M."/>
            <person name="McCann A."/>
            <person name="Guo C."/>
            <person name="Argimon S."/>
            <person name="Zhang W."/>
            <person name="Yang X."/>
            <person name="Jeffery I.B."/>
            <person name="Cooney J.C."/>
            <person name="Kagawa T.F."/>
            <person name="Liu W."/>
            <person name="Song Y."/>
            <person name="Salvetti E."/>
            <person name="Wrobel A."/>
            <person name="Rasinkangas P."/>
            <person name="Parkhill J."/>
            <person name="Rea M.C."/>
            <person name="O'Sullivan O."/>
            <person name="Ritari J."/>
            <person name="Douillard F.P."/>
            <person name="Paul Ross R."/>
            <person name="Yang R."/>
            <person name="Briner A.E."/>
            <person name="Felis G.E."/>
            <person name="de Vos W.M."/>
            <person name="Barrangou R."/>
            <person name="Klaenhammer T.R."/>
            <person name="Caufield P.W."/>
            <person name="Cui Y."/>
            <person name="Zhang H."/>
            <person name="O'Toole P.W."/>
        </authorList>
    </citation>
    <scope>NUCLEOTIDE SEQUENCE [LARGE SCALE GENOMIC DNA]</scope>
    <source>
        <strain evidence="10 11">DSM 20623</strain>
    </source>
</reference>
<dbReference type="InterPro" id="IPR041739">
    <property type="entry name" value="G5K_ProB"/>
</dbReference>
<comment type="subcellular location">
    <subcellularLocation>
        <location evidence="8">Cytoplasm</location>
    </subcellularLocation>
</comment>
<evidence type="ECO:0000256" key="3">
    <source>
        <dbReference type="ARBA" id="ARBA00022650"/>
    </source>
</evidence>
<dbReference type="PANTHER" id="PTHR43654">
    <property type="entry name" value="GLUTAMATE 5-KINASE"/>
    <property type="match status" value="1"/>
</dbReference>
<dbReference type="GO" id="GO:0004349">
    <property type="term" value="F:glutamate 5-kinase activity"/>
    <property type="evidence" value="ECO:0007669"/>
    <property type="project" value="UniProtKB-UniRule"/>
</dbReference>
<keyword evidence="6 8" id="KW-0418">Kinase</keyword>
<evidence type="ECO:0000313" key="11">
    <source>
        <dbReference type="Proteomes" id="UP000051658"/>
    </source>
</evidence>
<feature type="binding site" evidence="8">
    <location>
        <position position="145"/>
    </location>
    <ligand>
        <name>substrate</name>
    </ligand>
</feature>
<dbReference type="CDD" id="cd04242">
    <property type="entry name" value="AAK_G5K_ProB"/>
    <property type="match status" value="1"/>
</dbReference>
<gene>
    <name evidence="8" type="primary">proB</name>
    <name evidence="10" type="ORF">IV74_GL000723</name>
</gene>
<evidence type="ECO:0000256" key="8">
    <source>
        <dbReference type="HAMAP-Rule" id="MF_00456"/>
    </source>
</evidence>
<dbReference type="EC" id="2.7.2.11" evidence="8"/>
<dbReference type="AlphaFoldDB" id="A0A0R2HWR2"/>
<protein>
    <recommendedName>
        <fullName evidence="8">Glutamate 5-kinase</fullName>
        <ecNumber evidence="8">2.7.2.11</ecNumber>
    </recommendedName>
    <alternativeName>
        <fullName evidence="8">Gamma-glutamyl kinase</fullName>
        <shortName evidence="8">GK</shortName>
    </alternativeName>
</protein>
<dbReference type="FunFam" id="3.40.1160.10:FF:000018">
    <property type="entry name" value="Glutamate 5-kinase"/>
    <property type="match status" value="1"/>
</dbReference>
<keyword evidence="3 8" id="KW-0641">Proline biosynthesis</keyword>
<dbReference type="InterPro" id="IPR005715">
    <property type="entry name" value="Glu_5kinase/COase_Synthase"/>
</dbReference>
<feature type="binding site" evidence="8">
    <location>
        <position position="161"/>
    </location>
    <ligand>
        <name>substrate</name>
    </ligand>
</feature>
<evidence type="ECO:0000256" key="7">
    <source>
        <dbReference type="ARBA" id="ARBA00022840"/>
    </source>
</evidence>
<comment type="pathway">
    <text evidence="8">Amino-acid biosynthesis; L-proline biosynthesis; L-glutamate 5-semialdehyde from L-glutamate: step 1/2.</text>
</comment>
<evidence type="ECO:0000259" key="9">
    <source>
        <dbReference type="Pfam" id="PF00696"/>
    </source>
</evidence>
<dbReference type="InterPro" id="IPR036393">
    <property type="entry name" value="AceGlu_kinase-like_sf"/>
</dbReference>
<evidence type="ECO:0000313" key="10">
    <source>
        <dbReference type="EMBL" id="KRN57073.1"/>
    </source>
</evidence>
<evidence type="ECO:0000256" key="6">
    <source>
        <dbReference type="ARBA" id="ARBA00022777"/>
    </source>
</evidence>
<name>A0A0R2HWR2_CARDV</name>
<dbReference type="PROSITE" id="PS00902">
    <property type="entry name" value="GLUTAMATE_5_KINASE"/>
    <property type="match status" value="1"/>
</dbReference>
<dbReference type="GeneID" id="89588014"/>
<comment type="similarity">
    <text evidence="8">Belongs to the glutamate 5-kinase family.</text>
</comment>
<dbReference type="Pfam" id="PF00696">
    <property type="entry name" value="AA_kinase"/>
    <property type="match status" value="1"/>
</dbReference>
<dbReference type="GO" id="GO:0055129">
    <property type="term" value="P:L-proline biosynthetic process"/>
    <property type="evidence" value="ECO:0007669"/>
    <property type="project" value="UniProtKB-UniRule"/>
</dbReference>
<accession>A0A0R2HWR2</accession>
<sequence length="274" mass="29813">MKAATRSSLNKMKRIVIKVGTSTLMYPNGKLNLQRIEKLAFVLTDLKNQGKEVILVSSGAIGVGCHRLNITKRPATIPEQQAIAAVGQSELMNLYSQFFGNYGQIVGQLLLTRDIIDYPKSRNNVINTFEQLLKQGIIPVVNENDTVAVEELDHLTKFGDNDRLSAIVSELVTADLLIMLSDIDGFYNDNPTTNPAATLFSDIHAITPELVILAGGNGSEFGTGGMATKLKAAHHVLEQNGQMILANGADPTIIFDIINGEQIGTHFRALKEVD</sequence>
<comment type="catalytic activity">
    <reaction evidence="8">
        <text>L-glutamate + ATP = L-glutamyl 5-phosphate + ADP</text>
        <dbReference type="Rhea" id="RHEA:14877"/>
        <dbReference type="ChEBI" id="CHEBI:29985"/>
        <dbReference type="ChEBI" id="CHEBI:30616"/>
        <dbReference type="ChEBI" id="CHEBI:58274"/>
        <dbReference type="ChEBI" id="CHEBI:456216"/>
        <dbReference type="EC" id="2.7.2.11"/>
    </reaction>
</comment>
<evidence type="ECO:0000256" key="5">
    <source>
        <dbReference type="ARBA" id="ARBA00022741"/>
    </source>
</evidence>
<dbReference type="SUPFAM" id="SSF53633">
    <property type="entry name" value="Carbamate kinase-like"/>
    <property type="match status" value="1"/>
</dbReference>
<comment type="caution">
    <text evidence="10">The sequence shown here is derived from an EMBL/GenBank/DDBJ whole genome shotgun (WGS) entry which is preliminary data.</text>
</comment>